<dbReference type="RefSeq" id="WP_277193525.1">
    <property type="nucleotide sequence ID" value="NZ_JAROAV010000053.1"/>
</dbReference>
<dbReference type="EMBL" id="JAROAV010000053">
    <property type="protein sequence ID" value="MDF8266339.1"/>
    <property type="molecule type" value="Genomic_DNA"/>
</dbReference>
<accession>A0ABT6CBS4</accession>
<evidence type="ECO:0000259" key="3">
    <source>
        <dbReference type="Pfam" id="PF03703"/>
    </source>
</evidence>
<keyword evidence="5" id="KW-1185">Reference proteome</keyword>
<feature type="region of interest" description="Disordered" evidence="1">
    <location>
        <begin position="169"/>
        <end position="327"/>
    </location>
</feature>
<evidence type="ECO:0000313" key="5">
    <source>
        <dbReference type="Proteomes" id="UP001528912"/>
    </source>
</evidence>
<keyword evidence="2" id="KW-0812">Transmembrane</keyword>
<dbReference type="InterPro" id="IPR005182">
    <property type="entry name" value="YdbS-like_PH"/>
</dbReference>
<feature type="compositionally biased region" description="Acidic residues" evidence="1">
    <location>
        <begin position="227"/>
        <end position="237"/>
    </location>
</feature>
<evidence type="ECO:0000256" key="2">
    <source>
        <dbReference type="SAM" id="Phobius"/>
    </source>
</evidence>
<dbReference type="PANTHER" id="PTHR37938:SF1">
    <property type="entry name" value="BLL0215 PROTEIN"/>
    <property type="match status" value="1"/>
</dbReference>
<dbReference type="Proteomes" id="UP001528912">
    <property type="component" value="Unassembled WGS sequence"/>
</dbReference>
<feature type="compositionally biased region" description="Gly residues" evidence="1">
    <location>
        <begin position="197"/>
        <end position="209"/>
    </location>
</feature>
<dbReference type="PANTHER" id="PTHR37938">
    <property type="entry name" value="BLL0215 PROTEIN"/>
    <property type="match status" value="1"/>
</dbReference>
<sequence>MSGRAVERLAQYRLPREKVVVAMQEHWASKAEPIATAIVGFFLVITIGSVAPVRMGVLANAAWWLWFVLVLRAAWIVLKWQFSWFVATDKRLLLLYGIVTRKVAMMPMARVTDMSYTRSPLGRILGYGTFVLESAGQDQALSKISYVRRPDETYRLICDQIFAGFNPAKDGPSAASRSKSGGAEDDPPPDGPAGPNGPAGGLDGAGGPDEGPTANPLDRPRSLDPQDPTEDPDDLEMTDVPIHRLGRYLEPREKSRRTWWRLGEPRVERRIVRRVRSGSPEDEPEDEPDDEPDEELGAEPGDDTDQSWAVSREDASPHHPVRSRPPR</sequence>
<feature type="transmembrane region" description="Helical" evidence="2">
    <location>
        <begin position="34"/>
        <end position="55"/>
    </location>
</feature>
<gene>
    <name evidence="4" type="ORF">P4R38_18980</name>
</gene>
<feature type="transmembrane region" description="Helical" evidence="2">
    <location>
        <begin position="61"/>
        <end position="80"/>
    </location>
</feature>
<dbReference type="Pfam" id="PF03703">
    <property type="entry name" value="bPH_2"/>
    <property type="match status" value="1"/>
</dbReference>
<organism evidence="4 5">
    <name type="scientific">Luteipulveratus flavus</name>
    <dbReference type="NCBI Taxonomy" id="3031728"/>
    <lineage>
        <taxon>Bacteria</taxon>
        <taxon>Bacillati</taxon>
        <taxon>Actinomycetota</taxon>
        <taxon>Actinomycetes</taxon>
        <taxon>Micrococcales</taxon>
        <taxon>Dermacoccaceae</taxon>
        <taxon>Luteipulveratus</taxon>
    </lineage>
</organism>
<reference evidence="4 5" key="1">
    <citation type="submission" date="2023-03" db="EMBL/GenBank/DDBJ databases">
        <title>YIM 133296 draft genome.</title>
        <authorList>
            <person name="Xiong L."/>
        </authorList>
    </citation>
    <scope>NUCLEOTIDE SEQUENCE [LARGE SCALE GENOMIC DNA]</scope>
    <source>
        <strain evidence="4 5">YIM 133296</strain>
    </source>
</reference>
<proteinExistence type="predicted"/>
<comment type="caution">
    <text evidence="4">The sequence shown here is derived from an EMBL/GenBank/DDBJ whole genome shotgun (WGS) entry which is preliminary data.</text>
</comment>
<feature type="compositionally biased region" description="Acidic residues" evidence="1">
    <location>
        <begin position="280"/>
        <end position="305"/>
    </location>
</feature>
<feature type="domain" description="YdbS-like PH" evidence="3">
    <location>
        <begin position="80"/>
        <end position="151"/>
    </location>
</feature>
<keyword evidence="2" id="KW-1133">Transmembrane helix</keyword>
<keyword evidence="2" id="KW-0472">Membrane</keyword>
<name>A0ABT6CBS4_9MICO</name>
<evidence type="ECO:0000313" key="4">
    <source>
        <dbReference type="EMBL" id="MDF8266339.1"/>
    </source>
</evidence>
<evidence type="ECO:0000256" key="1">
    <source>
        <dbReference type="SAM" id="MobiDB-lite"/>
    </source>
</evidence>
<protein>
    <submittedName>
        <fullName evidence="4">PH domain-containing protein</fullName>
    </submittedName>
</protein>